<feature type="region of interest" description="Disordered" evidence="1">
    <location>
        <begin position="1"/>
        <end position="31"/>
    </location>
</feature>
<protein>
    <submittedName>
        <fullName evidence="2">Uncharacterized protein</fullName>
    </submittedName>
</protein>
<dbReference type="Gene3D" id="3.90.1640.10">
    <property type="entry name" value="inorganic pyrophosphatase (n-terminal core)"/>
    <property type="match status" value="1"/>
</dbReference>
<dbReference type="Proteomes" id="UP001222325">
    <property type="component" value="Unassembled WGS sequence"/>
</dbReference>
<dbReference type="EMBL" id="JARJCN010000134">
    <property type="protein sequence ID" value="KAJ7070263.1"/>
    <property type="molecule type" value="Genomic_DNA"/>
</dbReference>
<evidence type="ECO:0000313" key="3">
    <source>
        <dbReference type="Proteomes" id="UP001222325"/>
    </source>
</evidence>
<sequence length="219" mass="23545">MRRSNFAPRPPACATPSTSPPPAYATHPGPPLTTRHTSAFVARLRVSRSNLPRAICRLFALSALLPESPVDLDSLSSAIAYVYLLSHTVSAHPKRQAIPLVQTAPGDLHLRTDPKAASGALPMHATAASSWARPSLAYARDASPSSGACRGVESRAVLQVVYSPQVYRCAEQPYQSLGGAARDDLQDCDRHEDTMLNALYRDRAGPDLRSDAQLHDGDL</sequence>
<evidence type="ECO:0000256" key="1">
    <source>
        <dbReference type="SAM" id="MobiDB-lite"/>
    </source>
</evidence>
<keyword evidence="3" id="KW-1185">Reference proteome</keyword>
<organism evidence="2 3">
    <name type="scientific">Mycena belliarum</name>
    <dbReference type="NCBI Taxonomy" id="1033014"/>
    <lineage>
        <taxon>Eukaryota</taxon>
        <taxon>Fungi</taxon>
        <taxon>Dikarya</taxon>
        <taxon>Basidiomycota</taxon>
        <taxon>Agaricomycotina</taxon>
        <taxon>Agaricomycetes</taxon>
        <taxon>Agaricomycetidae</taxon>
        <taxon>Agaricales</taxon>
        <taxon>Marasmiineae</taxon>
        <taxon>Mycenaceae</taxon>
        <taxon>Mycena</taxon>
    </lineage>
</organism>
<reference evidence="2" key="1">
    <citation type="submission" date="2023-03" db="EMBL/GenBank/DDBJ databases">
        <title>Massive genome expansion in bonnet fungi (Mycena s.s.) driven by repeated elements and novel gene families across ecological guilds.</title>
        <authorList>
            <consortium name="Lawrence Berkeley National Laboratory"/>
            <person name="Harder C.B."/>
            <person name="Miyauchi S."/>
            <person name="Viragh M."/>
            <person name="Kuo A."/>
            <person name="Thoen E."/>
            <person name="Andreopoulos B."/>
            <person name="Lu D."/>
            <person name="Skrede I."/>
            <person name="Drula E."/>
            <person name="Henrissat B."/>
            <person name="Morin E."/>
            <person name="Kohler A."/>
            <person name="Barry K."/>
            <person name="LaButti K."/>
            <person name="Morin E."/>
            <person name="Salamov A."/>
            <person name="Lipzen A."/>
            <person name="Mereny Z."/>
            <person name="Hegedus B."/>
            <person name="Baldrian P."/>
            <person name="Stursova M."/>
            <person name="Weitz H."/>
            <person name="Taylor A."/>
            <person name="Grigoriev I.V."/>
            <person name="Nagy L.G."/>
            <person name="Martin F."/>
            <person name="Kauserud H."/>
        </authorList>
    </citation>
    <scope>NUCLEOTIDE SEQUENCE</scope>
    <source>
        <strain evidence="2">CBHHK173m</strain>
    </source>
</reference>
<accession>A0AAD6XGB1</accession>
<name>A0AAD6XGB1_9AGAR</name>
<dbReference type="AlphaFoldDB" id="A0AAD6XGB1"/>
<feature type="compositionally biased region" description="Pro residues" evidence="1">
    <location>
        <begin position="8"/>
        <end position="31"/>
    </location>
</feature>
<proteinExistence type="predicted"/>
<gene>
    <name evidence="2" type="ORF">B0H15DRAFT_957826</name>
</gene>
<evidence type="ECO:0000313" key="2">
    <source>
        <dbReference type="EMBL" id="KAJ7070263.1"/>
    </source>
</evidence>
<comment type="caution">
    <text evidence="2">The sequence shown here is derived from an EMBL/GenBank/DDBJ whole genome shotgun (WGS) entry which is preliminary data.</text>
</comment>